<protein>
    <recommendedName>
        <fullName evidence="4">Cell division protein FtsL</fullName>
    </recommendedName>
</protein>
<feature type="transmembrane region" description="Helical" evidence="1">
    <location>
        <begin position="46"/>
        <end position="68"/>
    </location>
</feature>
<evidence type="ECO:0000313" key="2">
    <source>
        <dbReference type="EMBL" id="MCQ5342343.1"/>
    </source>
</evidence>
<dbReference type="RefSeq" id="WP_062411978.1">
    <property type="nucleotide sequence ID" value="NZ_JAJCIO010000004.1"/>
</dbReference>
<proteinExistence type="predicted"/>
<evidence type="ECO:0000256" key="1">
    <source>
        <dbReference type="SAM" id="Phobius"/>
    </source>
</evidence>
<keyword evidence="1" id="KW-0472">Membrane</keyword>
<dbReference type="Proteomes" id="UP001206692">
    <property type="component" value="Unassembled WGS sequence"/>
</dbReference>
<evidence type="ECO:0008006" key="4">
    <source>
        <dbReference type="Google" id="ProtNLM"/>
    </source>
</evidence>
<name>A0ABT1SR46_9FIRM</name>
<reference evidence="2 3" key="1">
    <citation type="submission" date="2022-06" db="EMBL/GenBank/DDBJ databases">
        <title>Isolation of gut microbiota from human fecal samples.</title>
        <authorList>
            <person name="Pamer E.G."/>
            <person name="Barat B."/>
            <person name="Waligurski E."/>
            <person name="Medina S."/>
            <person name="Paddock L."/>
            <person name="Mostad J."/>
        </authorList>
    </citation>
    <scope>NUCLEOTIDE SEQUENCE [LARGE SCALE GENOMIC DNA]</scope>
    <source>
        <strain evidence="2 3">DFI.1.1</strain>
    </source>
</reference>
<dbReference type="EMBL" id="JANGEW010000007">
    <property type="protein sequence ID" value="MCQ5342343.1"/>
    <property type="molecule type" value="Genomic_DNA"/>
</dbReference>
<sequence>MAGKRQRPASPAGTFKGRIQVGKTWFMSQYRRLVTNWHGLSKGQKYMTAAVVLLLGWTLVLQVQVLALSQTVALQRVRISQLEKQAQKQNNLLYSASITLDDMEKKWHSLNFRVLENTWRIEEPKKNPDSI</sequence>
<accession>A0ABT1SR46</accession>
<evidence type="ECO:0000313" key="3">
    <source>
        <dbReference type="Proteomes" id="UP001206692"/>
    </source>
</evidence>
<comment type="caution">
    <text evidence="2">The sequence shown here is derived from an EMBL/GenBank/DDBJ whole genome shotgun (WGS) entry which is preliminary data.</text>
</comment>
<organism evidence="2 3">
    <name type="scientific">Megasphaera massiliensis</name>
    <dbReference type="NCBI Taxonomy" id="1232428"/>
    <lineage>
        <taxon>Bacteria</taxon>
        <taxon>Bacillati</taxon>
        <taxon>Bacillota</taxon>
        <taxon>Negativicutes</taxon>
        <taxon>Veillonellales</taxon>
        <taxon>Veillonellaceae</taxon>
        <taxon>Megasphaera</taxon>
    </lineage>
</organism>
<keyword evidence="3" id="KW-1185">Reference proteome</keyword>
<keyword evidence="1" id="KW-0812">Transmembrane</keyword>
<gene>
    <name evidence="2" type="ORF">NE675_04740</name>
</gene>
<keyword evidence="1" id="KW-1133">Transmembrane helix</keyword>